<organism evidence="8 9">
    <name type="scientific">Fusarium fujikuroi</name>
    <name type="common">Bakanae and foot rot disease fungus</name>
    <name type="synonym">Gibberella fujikuroi</name>
    <dbReference type="NCBI Taxonomy" id="5127"/>
    <lineage>
        <taxon>Eukaryota</taxon>
        <taxon>Fungi</taxon>
        <taxon>Dikarya</taxon>
        <taxon>Ascomycota</taxon>
        <taxon>Pezizomycotina</taxon>
        <taxon>Sordariomycetes</taxon>
        <taxon>Hypocreomycetidae</taxon>
        <taxon>Hypocreales</taxon>
        <taxon>Nectriaceae</taxon>
        <taxon>Fusarium</taxon>
        <taxon>Fusarium fujikuroi species complex</taxon>
    </lineage>
</organism>
<keyword evidence="2 6" id="KW-0812">Transmembrane</keyword>
<dbReference type="PANTHER" id="PTHR15549">
    <property type="entry name" value="PAIRED IMMUNOGLOBULIN-LIKE TYPE 2 RECEPTOR"/>
    <property type="match status" value="1"/>
</dbReference>
<dbReference type="PANTHER" id="PTHR15549:SF33">
    <property type="entry name" value="MEMBRANE PROTEIN WSC4, PUTATIVE (AFU_ORTHOLOGUE AFUA_5G09020)-RELATED"/>
    <property type="match status" value="1"/>
</dbReference>
<feature type="compositionally biased region" description="Low complexity" evidence="5">
    <location>
        <begin position="303"/>
        <end position="322"/>
    </location>
</feature>
<evidence type="ECO:0000256" key="4">
    <source>
        <dbReference type="ARBA" id="ARBA00023136"/>
    </source>
</evidence>
<comment type="subcellular location">
    <subcellularLocation>
        <location evidence="1">Membrane</location>
        <topology evidence="1">Single-pass membrane protein</topology>
    </subcellularLocation>
</comment>
<dbReference type="GO" id="GO:0071944">
    <property type="term" value="C:cell periphery"/>
    <property type="evidence" value="ECO:0007669"/>
    <property type="project" value="UniProtKB-ARBA"/>
</dbReference>
<dbReference type="InterPro" id="IPR051694">
    <property type="entry name" value="Immunoregulatory_rcpt-like"/>
</dbReference>
<name>A0A2H3SRV1_FUSFU</name>
<feature type="region of interest" description="Disordered" evidence="5">
    <location>
        <begin position="277"/>
        <end position="394"/>
    </location>
</feature>
<evidence type="ECO:0000313" key="8">
    <source>
        <dbReference type="EMBL" id="VTT70971.1"/>
    </source>
</evidence>
<evidence type="ECO:0000256" key="1">
    <source>
        <dbReference type="ARBA" id="ARBA00004167"/>
    </source>
</evidence>
<dbReference type="OrthoDB" id="5347452at2759"/>
<feature type="compositionally biased region" description="Low complexity" evidence="5">
    <location>
        <begin position="219"/>
        <end position="236"/>
    </location>
</feature>
<keyword evidence="4 6" id="KW-0472">Membrane</keyword>
<feature type="transmembrane region" description="Helical" evidence="6">
    <location>
        <begin position="247"/>
        <end position="272"/>
    </location>
</feature>
<evidence type="ECO:0000313" key="9">
    <source>
        <dbReference type="Proteomes" id="UP000760494"/>
    </source>
</evidence>
<dbReference type="AlphaFoldDB" id="A0A2H3SRV1"/>
<proteinExistence type="predicted"/>
<dbReference type="Proteomes" id="UP000760494">
    <property type="component" value="Unassembled WGS sequence"/>
</dbReference>
<accession>A0A2H3SRV1</accession>
<evidence type="ECO:0000256" key="7">
    <source>
        <dbReference type="SAM" id="SignalP"/>
    </source>
</evidence>
<evidence type="ECO:0000256" key="2">
    <source>
        <dbReference type="ARBA" id="ARBA00022692"/>
    </source>
</evidence>
<evidence type="ECO:0000256" key="5">
    <source>
        <dbReference type="SAM" id="MobiDB-lite"/>
    </source>
</evidence>
<gene>
    <name evidence="8" type="ORF">C2S_8245</name>
</gene>
<evidence type="ECO:0000256" key="3">
    <source>
        <dbReference type="ARBA" id="ARBA00022989"/>
    </source>
</evidence>
<evidence type="ECO:0000256" key="6">
    <source>
        <dbReference type="SAM" id="Phobius"/>
    </source>
</evidence>
<feature type="compositionally biased region" description="Polar residues" evidence="5">
    <location>
        <begin position="204"/>
        <end position="218"/>
    </location>
</feature>
<feature type="region of interest" description="Disordered" evidence="5">
    <location>
        <begin position="204"/>
        <end position="248"/>
    </location>
</feature>
<keyword evidence="7" id="KW-0732">Signal</keyword>
<protein>
    <submittedName>
        <fullName evidence="8">Uncharacterized protein</fullName>
    </submittedName>
</protein>
<dbReference type="EMBL" id="CABFJX010000312">
    <property type="protein sequence ID" value="VTT70971.1"/>
    <property type="molecule type" value="Genomic_DNA"/>
</dbReference>
<dbReference type="GO" id="GO:0016020">
    <property type="term" value="C:membrane"/>
    <property type="evidence" value="ECO:0007669"/>
    <property type="project" value="UniProtKB-SubCell"/>
</dbReference>
<sequence>MRSTSQALLLGALLQATNAMEMAHAAQRNRVRDAAPAITEAPYGLVHEAELLVGHNGLHARQAAASSSEPLVVTIAPDATCGYLSGQAGAAVTCGNGRPCSWAATSRTGLVGCGNDIYILCVESSVAVNPSSCDDVCQSNTFYLKCTDSDTPFCRTYAYPSGIADYRCASTSVEKAQSVEFTYDGQKNANFKTTTLSDGIASQSLSATNTDSGSGSAGQASETETQAETTTTSEAPEPTKKSKSTPVGAIVGGVVGGVALIGLIGLGVFCLLRRRKSKPEPAPAPAPAQPVMAQQQAPPPAPMNQNPYPQQQYFQPGVQPYPDHSMAASPAPSDARISMMSGPISSVGPTSPGGWHQQPSPPPFHTPAPAYEMAGPEAREQEPVYEMGSDSVKK</sequence>
<feature type="chain" id="PRO_5041061723" evidence="7">
    <location>
        <begin position="20"/>
        <end position="394"/>
    </location>
</feature>
<reference evidence="8" key="1">
    <citation type="submission" date="2019-05" db="EMBL/GenBank/DDBJ databases">
        <authorList>
            <person name="Piombo E."/>
        </authorList>
    </citation>
    <scope>NUCLEOTIDE SEQUENCE</scope>
    <source>
        <strain evidence="8">C2S</strain>
    </source>
</reference>
<keyword evidence="3 6" id="KW-1133">Transmembrane helix</keyword>
<comment type="caution">
    <text evidence="8">The sequence shown here is derived from an EMBL/GenBank/DDBJ whole genome shotgun (WGS) entry which is preliminary data.</text>
</comment>
<feature type="signal peptide" evidence="7">
    <location>
        <begin position="1"/>
        <end position="19"/>
    </location>
</feature>